<name>A0A1M7XY40_9BACT</name>
<dbReference type="Gene3D" id="1.20.1250.20">
    <property type="entry name" value="MFS general substrate transporter like domains"/>
    <property type="match status" value="1"/>
</dbReference>
<evidence type="ECO:0000256" key="4">
    <source>
        <dbReference type="ARBA" id="ARBA00022475"/>
    </source>
</evidence>
<dbReference type="Proteomes" id="UP000184603">
    <property type="component" value="Unassembled WGS sequence"/>
</dbReference>
<dbReference type="InterPro" id="IPR004638">
    <property type="entry name" value="EmrB-like"/>
</dbReference>
<evidence type="ECO:0000259" key="9">
    <source>
        <dbReference type="PROSITE" id="PS50850"/>
    </source>
</evidence>
<feature type="transmembrane region" description="Helical" evidence="8">
    <location>
        <begin position="358"/>
        <end position="376"/>
    </location>
</feature>
<evidence type="ECO:0000256" key="7">
    <source>
        <dbReference type="ARBA" id="ARBA00023136"/>
    </source>
</evidence>
<dbReference type="Pfam" id="PF07690">
    <property type="entry name" value="MFS_1"/>
    <property type="match status" value="1"/>
</dbReference>
<evidence type="ECO:0000256" key="2">
    <source>
        <dbReference type="ARBA" id="ARBA00008537"/>
    </source>
</evidence>
<dbReference type="EMBL" id="FRFE01000002">
    <property type="protein sequence ID" value="SHO43914.1"/>
    <property type="molecule type" value="Genomic_DNA"/>
</dbReference>
<sequence>MPNSDTIDYSRKWHILAAVGTGVFLATLDTSIINVSLPTLVRALHTEFANVQWVVLAYLLTITCTMAGIGRLADMVGKKTIYMLGFAIFTLGSVLCGLSMTVNWLIGFRMLQAIGAAMVMALGAAIVTEAFPAEERGRAMGLIGAIVSAGIITGPALGGVILGFLSWHWIFFVNLPVATLGIIMAYRFVPDFKPKGGQHFDLLGASFLCFGLLSLLLGLTFGQKQGFSHPLVWVITGGGLAILVIFVFIEHKVHQPMIDPQLFKNSLFSVNLTTGFISFVALGGSIILLPFYLENILGLPSIKVGLLMGIIPVMLGVTSPIAGSLSDRMSGRKIIMVGLGLMFVGFLSASSLNQDTSLWGYAVRIFAIGAGIGIFLSPNNSAIMGAAPRHQMGIVSGMMAQSRTLGQTVGVAVIGAIWAGRTIFYAGAGTEVGASVAPVQAQIRGLHDAFCAAAVLIAIAFILNIKAYAGEKQRSKSGSANTRAAS</sequence>
<evidence type="ECO:0000256" key="3">
    <source>
        <dbReference type="ARBA" id="ARBA00022448"/>
    </source>
</evidence>
<dbReference type="RefSeq" id="WP_073611936.1">
    <property type="nucleotide sequence ID" value="NZ_FRFE01000002.1"/>
</dbReference>
<evidence type="ECO:0000256" key="6">
    <source>
        <dbReference type="ARBA" id="ARBA00022989"/>
    </source>
</evidence>
<keyword evidence="11" id="KW-1185">Reference proteome</keyword>
<dbReference type="STRING" id="1121416.SAMN02745220_00568"/>
<proteinExistence type="inferred from homology"/>
<dbReference type="InterPro" id="IPR020846">
    <property type="entry name" value="MFS_dom"/>
</dbReference>
<feature type="transmembrane region" description="Helical" evidence="8">
    <location>
        <begin position="139"/>
        <end position="161"/>
    </location>
</feature>
<protein>
    <submittedName>
        <fullName evidence="10">Drug resistance transporter, EmrB/QacA subfamily</fullName>
    </submittedName>
</protein>
<evidence type="ECO:0000313" key="10">
    <source>
        <dbReference type="EMBL" id="SHO43914.1"/>
    </source>
</evidence>
<feature type="transmembrane region" description="Helical" evidence="8">
    <location>
        <begin position="334"/>
        <end position="352"/>
    </location>
</feature>
<dbReference type="OrthoDB" id="9807274at2"/>
<keyword evidence="5 8" id="KW-0812">Transmembrane</keyword>
<dbReference type="GO" id="GO:0005886">
    <property type="term" value="C:plasma membrane"/>
    <property type="evidence" value="ECO:0007669"/>
    <property type="project" value="UniProtKB-SubCell"/>
</dbReference>
<accession>A0A1M7XY40</accession>
<feature type="transmembrane region" description="Helical" evidence="8">
    <location>
        <begin position="167"/>
        <end position="188"/>
    </location>
</feature>
<dbReference type="Gene3D" id="1.20.1720.10">
    <property type="entry name" value="Multidrug resistance protein D"/>
    <property type="match status" value="1"/>
</dbReference>
<keyword evidence="3" id="KW-0813">Transport</keyword>
<feature type="transmembrane region" description="Helical" evidence="8">
    <location>
        <begin position="304"/>
        <end position="322"/>
    </location>
</feature>
<feature type="transmembrane region" description="Helical" evidence="8">
    <location>
        <begin position="200"/>
        <end position="219"/>
    </location>
</feature>
<keyword evidence="6 8" id="KW-1133">Transmembrane helix</keyword>
<evidence type="ECO:0000256" key="5">
    <source>
        <dbReference type="ARBA" id="ARBA00022692"/>
    </source>
</evidence>
<keyword evidence="4" id="KW-1003">Cell membrane</keyword>
<feature type="domain" description="Major facilitator superfamily (MFS) profile" evidence="9">
    <location>
        <begin position="15"/>
        <end position="472"/>
    </location>
</feature>
<dbReference type="PROSITE" id="PS50850">
    <property type="entry name" value="MFS"/>
    <property type="match status" value="1"/>
</dbReference>
<feature type="transmembrane region" description="Helical" evidence="8">
    <location>
        <begin position="231"/>
        <end position="249"/>
    </location>
</feature>
<dbReference type="InterPro" id="IPR011701">
    <property type="entry name" value="MFS"/>
</dbReference>
<dbReference type="PRINTS" id="PR01036">
    <property type="entry name" value="TCRTETB"/>
</dbReference>
<feature type="transmembrane region" description="Helical" evidence="8">
    <location>
        <begin position="80"/>
        <end position="100"/>
    </location>
</feature>
<feature type="transmembrane region" description="Helical" evidence="8">
    <location>
        <begin position="12"/>
        <end position="33"/>
    </location>
</feature>
<keyword evidence="7 8" id="KW-0472">Membrane</keyword>
<evidence type="ECO:0000313" key="11">
    <source>
        <dbReference type="Proteomes" id="UP000184603"/>
    </source>
</evidence>
<dbReference type="PANTHER" id="PTHR42718:SF9">
    <property type="entry name" value="MAJOR FACILITATOR SUPERFAMILY MULTIDRUG TRANSPORTER MFSC"/>
    <property type="match status" value="1"/>
</dbReference>
<dbReference type="PANTHER" id="PTHR42718">
    <property type="entry name" value="MAJOR FACILITATOR SUPERFAMILY MULTIDRUG TRANSPORTER MFSC"/>
    <property type="match status" value="1"/>
</dbReference>
<feature type="transmembrane region" description="Helical" evidence="8">
    <location>
        <begin position="408"/>
        <end position="426"/>
    </location>
</feature>
<feature type="transmembrane region" description="Helical" evidence="8">
    <location>
        <begin position="446"/>
        <end position="465"/>
    </location>
</feature>
<dbReference type="InterPro" id="IPR036259">
    <property type="entry name" value="MFS_trans_sf"/>
</dbReference>
<dbReference type="NCBIfam" id="TIGR00711">
    <property type="entry name" value="efflux_EmrB"/>
    <property type="match status" value="1"/>
</dbReference>
<evidence type="ECO:0000256" key="1">
    <source>
        <dbReference type="ARBA" id="ARBA00004651"/>
    </source>
</evidence>
<organism evidence="10 11">
    <name type="scientific">Desulfopila aestuarii DSM 18488</name>
    <dbReference type="NCBI Taxonomy" id="1121416"/>
    <lineage>
        <taxon>Bacteria</taxon>
        <taxon>Pseudomonadati</taxon>
        <taxon>Thermodesulfobacteriota</taxon>
        <taxon>Desulfobulbia</taxon>
        <taxon>Desulfobulbales</taxon>
        <taxon>Desulfocapsaceae</taxon>
        <taxon>Desulfopila</taxon>
    </lineage>
</organism>
<comment type="subcellular location">
    <subcellularLocation>
        <location evidence="1">Cell membrane</location>
        <topology evidence="1">Multi-pass membrane protein</topology>
    </subcellularLocation>
</comment>
<comment type="similarity">
    <text evidence="2">Belongs to the major facilitator superfamily. EmrB family.</text>
</comment>
<gene>
    <name evidence="10" type="ORF">SAMN02745220_00568</name>
</gene>
<feature type="transmembrane region" description="Helical" evidence="8">
    <location>
        <begin position="106"/>
        <end position="127"/>
    </location>
</feature>
<reference evidence="10 11" key="1">
    <citation type="submission" date="2016-12" db="EMBL/GenBank/DDBJ databases">
        <authorList>
            <person name="Song W.-J."/>
            <person name="Kurnit D.M."/>
        </authorList>
    </citation>
    <scope>NUCLEOTIDE SEQUENCE [LARGE SCALE GENOMIC DNA]</scope>
    <source>
        <strain evidence="10 11">DSM 18488</strain>
    </source>
</reference>
<evidence type="ECO:0000256" key="8">
    <source>
        <dbReference type="SAM" id="Phobius"/>
    </source>
</evidence>
<dbReference type="SUPFAM" id="SSF103473">
    <property type="entry name" value="MFS general substrate transporter"/>
    <property type="match status" value="1"/>
</dbReference>
<dbReference type="AlphaFoldDB" id="A0A1M7XY40"/>
<dbReference type="CDD" id="cd17321">
    <property type="entry name" value="MFS_MMR_MDR_like"/>
    <property type="match status" value="1"/>
</dbReference>
<dbReference type="GO" id="GO:0022857">
    <property type="term" value="F:transmembrane transporter activity"/>
    <property type="evidence" value="ECO:0007669"/>
    <property type="project" value="InterPro"/>
</dbReference>
<feature type="transmembrane region" description="Helical" evidence="8">
    <location>
        <begin position="270"/>
        <end position="292"/>
    </location>
</feature>
<feature type="transmembrane region" description="Helical" evidence="8">
    <location>
        <begin position="53"/>
        <end position="73"/>
    </location>
</feature>